<dbReference type="AlphaFoldDB" id="A0A7S3JZE3"/>
<organism evidence="2">
    <name type="scientific">Aureoumbra lagunensis</name>
    <dbReference type="NCBI Taxonomy" id="44058"/>
    <lineage>
        <taxon>Eukaryota</taxon>
        <taxon>Sar</taxon>
        <taxon>Stramenopiles</taxon>
        <taxon>Ochrophyta</taxon>
        <taxon>Pelagophyceae</taxon>
        <taxon>Pelagomonadales</taxon>
        <taxon>Aureoumbra</taxon>
    </lineage>
</organism>
<reference evidence="2" key="1">
    <citation type="submission" date="2021-01" db="EMBL/GenBank/DDBJ databases">
        <authorList>
            <person name="Corre E."/>
            <person name="Pelletier E."/>
            <person name="Niang G."/>
            <person name="Scheremetjew M."/>
            <person name="Finn R."/>
            <person name="Kale V."/>
            <person name="Holt S."/>
            <person name="Cochrane G."/>
            <person name="Meng A."/>
            <person name="Brown T."/>
            <person name="Cohen L."/>
        </authorList>
    </citation>
    <scope>NUCLEOTIDE SEQUENCE</scope>
    <source>
        <strain evidence="2">CCMP1510</strain>
    </source>
</reference>
<feature type="compositionally biased region" description="Low complexity" evidence="1">
    <location>
        <begin position="183"/>
        <end position="194"/>
    </location>
</feature>
<gene>
    <name evidence="2" type="ORF">ALAG00032_LOCUS8536</name>
</gene>
<feature type="region of interest" description="Disordered" evidence="1">
    <location>
        <begin position="183"/>
        <end position="220"/>
    </location>
</feature>
<evidence type="ECO:0000313" key="2">
    <source>
        <dbReference type="EMBL" id="CAE0367779.1"/>
    </source>
</evidence>
<dbReference type="EMBL" id="HBIJ01012579">
    <property type="protein sequence ID" value="CAE0367779.1"/>
    <property type="molecule type" value="Transcribed_RNA"/>
</dbReference>
<name>A0A7S3JZE3_9STRA</name>
<sequence length="258" mass="29519">MCMQPLMNAWPNRRNDGWQAVNLDDDFDVLNDIIIDHDESSSSSFFAKTKIVSTTTNNVKKKRAGRWRSRNSQFAQYARCLPNNKYEHLYRADDEENDDDLFFRALGRQKSSRTNNRRLRLKTTVDVFVYDPVEVQGPVVSKHQVENNRKVVRTLKQFAGNGWHSLDEDTTNSILNRHVDFSSQAASTQQRRQTINSKDSLTTSTNNSVGRKFSSPNYSHHQNQFAGLGLAAGDGIKSMSSSTRKEGPLHFRWNVMVS</sequence>
<feature type="compositionally biased region" description="Polar residues" evidence="1">
    <location>
        <begin position="195"/>
        <end position="220"/>
    </location>
</feature>
<protein>
    <submittedName>
        <fullName evidence="2">Uncharacterized protein</fullName>
    </submittedName>
</protein>
<evidence type="ECO:0000256" key="1">
    <source>
        <dbReference type="SAM" id="MobiDB-lite"/>
    </source>
</evidence>
<proteinExistence type="predicted"/>
<accession>A0A7S3JZE3</accession>